<reference evidence="2 3" key="1">
    <citation type="journal article" date="2022" name="Nat. Ecol. Evol.">
        <title>A masculinizing supergene underlies an exaggerated male reproductive morph in a spider.</title>
        <authorList>
            <person name="Hendrickx F."/>
            <person name="De Corte Z."/>
            <person name="Sonet G."/>
            <person name="Van Belleghem S.M."/>
            <person name="Kostlbacher S."/>
            <person name="Vangestel C."/>
        </authorList>
    </citation>
    <scope>NUCLEOTIDE SEQUENCE [LARGE SCALE GENOMIC DNA]</scope>
    <source>
        <strain evidence="2">W744_W776</strain>
    </source>
</reference>
<feature type="signal peptide" evidence="1">
    <location>
        <begin position="1"/>
        <end position="18"/>
    </location>
</feature>
<gene>
    <name evidence="2" type="ORF">JTE90_010682</name>
</gene>
<protein>
    <submittedName>
        <fullName evidence="2">Uncharacterized protein</fullName>
    </submittedName>
</protein>
<keyword evidence="1" id="KW-0732">Signal</keyword>
<name>A0AAV6UT11_9ARAC</name>
<keyword evidence="3" id="KW-1185">Reference proteome</keyword>
<proteinExistence type="predicted"/>
<dbReference type="AlphaFoldDB" id="A0AAV6UT11"/>
<comment type="caution">
    <text evidence="2">The sequence shown here is derived from an EMBL/GenBank/DDBJ whole genome shotgun (WGS) entry which is preliminary data.</text>
</comment>
<organism evidence="2 3">
    <name type="scientific">Oedothorax gibbosus</name>
    <dbReference type="NCBI Taxonomy" id="931172"/>
    <lineage>
        <taxon>Eukaryota</taxon>
        <taxon>Metazoa</taxon>
        <taxon>Ecdysozoa</taxon>
        <taxon>Arthropoda</taxon>
        <taxon>Chelicerata</taxon>
        <taxon>Arachnida</taxon>
        <taxon>Araneae</taxon>
        <taxon>Araneomorphae</taxon>
        <taxon>Entelegynae</taxon>
        <taxon>Araneoidea</taxon>
        <taxon>Linyphiidae</taxon>
        <taxon>Erigoninae</taxon>
        <taxon>Oedothorax</taxon>
    </lineage>
</organism>
<feature type="chain" id="PRO_5043899525" evidence="1">
    <location>
        <begin position="19"/>
        <end position="88"/>
    </location>
</feature>
<dbReference type="EMBL" id="JAFNEN010000289">
    <property type="protein sequence ID" value="KAG8186788.1"/>
    <property type="molecule type" value="Genomic_DNA"/>
</dbReference>
<dbReference type="Proteomes" id="UP000827092">
    <property type="component" value="Unassembled WGS sequence"/>
</dbReference>
<evidence type="ECO:0000256" key="1">
    <source>
        <dbReference type="SAM" id="SignalP"/>
    </source>
</evidence>
<evidence type="ECO:0000313" key="2">
    <source>
        <dbReference type="EMBL" id="KAG8186788.1"/>
    </source>
</evidence>
<sequence length="88" mass="9898">MRLLPSWGQFVFAILSLSNRVIFPGGKQERVQQIFRMFRENIEQKSSGCQDPICLCLEESSDAVKGTSRWPRDKLIGGLGYHLVGAVT</sequence>
<evidence type="ECO:0000313" key="3">
    <source>
        <dbReference type="Proteomes" id="UP000827092"/>
    </source>
</evidence>
<accession>A0AAV6UT11</accession>